<name>A0A392UXW5_9FABA</name>
<dbReference type="AlphaFoldDB" id="A0A392UXW5"/>
<feature type="compositionally biased region" description="Basic and acidic residues" evidence="1">
    <location>
        <begin position="7"/>
        <end position="34"/>
    </location>
</feature>
<reference evidence="2 3" key="1">
    <citation type="journal article" date="2018" name="Front. Plant Sci.">
        <title>Red Clover (Trifolium pratense) and Zigzag Clover (T. medium) - A Picture of Genomic Similarities and Differences.</title>
        <authorList>
            <person name="Dluhosova J."/>
            <person name="Istvanek J."/>
            <person name="Nedelnik J."/>
            <person name="Repkova J."/>
        </authorList>
    </citation>
    <scope>NUCLEOTIDE SEQUENCE [LARGE SCALE GENOMIC DNA]</scope>
    <source>
        <strain evidence="3">cv. 10/8</strain>
        <tissue evidence="2">Leaf</tissue>
    </source>
</reference>
<feature type="region of interest" description="Disordered" evidence="1">
    <location>
        <begin position="1"/>
        <end position="49"/>
    </location>
</feature>
<dbReference type="Proteomes" id="UP000265520">
    <property type="component" value="Unassembled WGS sequence"/>
</dbReference>
<dbReference type="EMBL" id="LXQA010963595">
    <property type="protein sequence ID" value="MCI78990.1"/>
    <property type="molecule type" value="Genomic_DNA"/>
</dbReference>
<organism evidence="2 3">
    <name type="scientific">Trifolium medium</name>
    <dbReference type="NCBI Taxonomy" id="97028"/>
    <lineage>
        <taxon>Eukaryota</taxon>
        <taxon>Viridiplantae</taxon>
        <taxon>Streptophyta</taxon>
        <taxon>Embryophyta</taxon>
        <taxon>Tracheophyta</taxon>
        <taxon>Spermatophyta</taxon>
        <taxon>Magnoliopsida</taxon>
        <taxon>eudicotyledons</taxon>
        <taxon>Gunneridae</taxon>
        <taxon>Pentapetalae</taxon>
        <taxon>rosids</taxon>
        <taxon>fabids</taxon>
        <taxon>Fabales</taxon>
        <taxon>Fabaceae</taxon>
        <taxon>Papilionoideae</taxon>
        <taxon>50 kb inversion clade</taxon>
        <taxon>NPAAA clade</taxon>
        <taxon>Hologalegina</taxon>
        <taxon>IRL clade</taxon>
        <taxon>Trifolieae</taxon>
        <taxon>Trifolium</taxon>
    </lineage>
</organism>
<feature type="non-terminal residue" evidence="2">
    <location>
        <position position="1"/>
    </location>
</feature>
<gene>
    <name evidence="2" type="ORF">A2U01_0100261</name>
</gene>
<proteinExistence type="predicted"/>
<evidence type="ECO:0000313" key="3">
    <source>
        <dbReference type="Proteomes" id="UP000265520"/>
    </source>
</evidence>
<sequence length="49" mass="5861">RKRKKATEHLKVPRCSDRKRRETEVSSLEREKATDTLPARWKGRWASKP</sequence>
<evidence type="ECO:0000313" key="2">
    <source>
        <dbReference type="EMBL" id="MCI78990.1"/>
    </source>
</evidence>
<protein>
    <submittedName>
        <fullName evidence="2">Uncharacterized protein</fullName>
    </submittedName>
</protein>
<comment type="caution">
    <text evidence="2">The sequence shown here is derived from an EMBL/GenBank/DDBJ whole genome shotgun (WGS) entry which is preliminary data.</text>
</comment>
<keyword evidence="3" id="KW-1185">Reference proteome</keyword>
<accession>A0A392UXW5</accession>
<evidence type="ECO:0000256" key="1">
    <source>
        <dbReference type="SAM" id="MobiDB-lite"/>
    </source>
</evidence>